<dbReference type="GO" id="GO:0004497">
    <property type="term" value="F:monooxygenase activity"/>
    <property type="evidence" value="ECO:0007669"/>
    <property type="project" value="UniProtKB-KW"/>
</dbReference>
<evidence type="ECO:0000313" key="10">
    <source>
        <dbReference type="Proteomes" id="UP000054248"/>
    </source>
</evidence>
<dbReference type="InterPro" id="IPR001128">
    <property type="entry name" value="Cyt_P450"/>
</dbReference>
<accession>A0A0C3QNJ9</accession>
<comment type="cofactor">
    <cofactor evidence="1">
        <name>heme</name>
        <dbReference type="ChEBI" id="CHEBI:30413"/>
    </cofactor>
</comment>
<dbReference type="GO" id="GO:0005506">
    <property type="term" value="F:iron ion binding"/>
    <property type="evidence" value="ECO:0007669"/>
    <property type="project" value="InterPro"/>
</dbReference>
<evidence type="ECO:0000256" key="3">
    <source>
        <dbReference type="ARBA" id="ARBA00010617"/>
    </source>
</evidence>
<evidence type="ECO:0000256" key="2">
    <source>
        <dbReference type="ARBA" id="ARBA00005179"/>
    </source>
</evidence>
<keyword evidence="6" id="KW-0560">Oxidoreductase</keyword>
<dbReference type="PANTHER" id="PTHR46300">
    <property type="entry name" value="P450, PUTATIVE (EUROFUNG)-RELATED-RELATED"/>
    <property type="match status" value="1"/>
</dbReference>
<dbReference type="InterPro" id="IPR036396">
    <property type="entry name" value="Cyt_P450_sf"/>
</dbReference>
<dbReference type="AlphaFoldDB" id="A0A0C3QNJ9"/>
<comment type="similarity">
    <text evidence="3">Belongs to the cytochrome P450 family.</text>
</comment>
<protein>
    <recommendedName>
        <fullName evidence="11">Cytochrome P450</fullName>
    </recommendedName>
</protein>
<dbReference type="Pfam" id="PF00067">
    <property type="entry name" value="p450"/>
    <property type="match status" value="1"/>
</dbReference>
<evidence type="ECO:0000313" key="9">
    <source>
        <dbReference type="EMBL" id="KIO29656.1"/>
    </source>
</evidence>
<evidence type="ECO:0000256" key="8">
    <source>
        <dbReference type="ARBA" id="ARBA00023033"/>
    </source>
</evidence>
<dbReference type="PRINTS" id="PR00463">
    <property type="entry name" value="EP450I"/>
</dbReference>
<reference evidence="10" key="2">
    <citation type="submission" date="2015-01" db="EMBL/GenBank/DDBJ databases">
        <title>Evolutionary Origins and Diversification of the Mycorrhizal Mutualists.</title>
        <authorList>
            <consortium name="DOE Joint Genome Institute"/>
            <consortium name="Mycorrhizal Genomics Consortium"/>
            <person name="Kohler A."/>
            <person name="Kuo A."/>
            <person name="Nagy L.G."/>
            <person name="Floudas D."/>
            <person name="Copeland A."/>
            <person name="Barry K.W."/>
            <person name="Cichocki N."/>
            <person name="Veneault-Fourrey C."/>
            <person name="LaButti K."/>
            <person name="Lindquist E.A."/>
            <person name="Lipzen A."/>
            <person name="Lundell T."/>
            <person name="Morin E."/>
            <person name="Murat C."/>
            <person name="Riley R."/>
            <person name="Ohm R."/>
            <person name="Sun H."/>
            <person name="Tunlid A."/>
            <person name="Henrissat B."/>
            <person name="Grigoriev I.V."/>
            <person name="Hibbett D.S."/>
            <person name="Martin F."/>
        </authorList>
    </citation>
    <scope>NUCLEOTIDE SEQUENCE [LARGE SCALE GENOMIC DNA]</scope>
    <source>
        <strain evidence="10">MUT 4182</strain>
    </source>
</reference>
<keyword evidence="7" id="KW-0408">Iron</keyword>
<dbReference type="PANTHER" id="PTHR46300:SF7">
    <property type="entry name" value="P450, PUTATIVE (EUROFUNG)-RELATED"/>
    <property type="match status" value="1"/>
</dbReference>
<evidence type="ECO:0000256" key="6">
    <source>
        <dbReference type="ARBA" id="ARBA00023002"/>
    </source>
</evidence>
<comment type="pathway">
    <text evidence="2">Secondary metabolite biosynthesis.</text>
</comment>
<evidence type="ECO:0000256" key="4">
    <source>
        <dbReference type="ARBA" id="ARBA00022617"/>
    </source>
</evidence>
<sequence>MDRSLGKLLTANAIPLGASSLVLLYFLRKYWNSATRPPFPPGPRGLPTIGNLADMPQERFALTYSKWGEKYGPVTWITVPGQTIVIVNTYDAMCELLDKRGVNYIDRPRIVMIGELVGLDFVTVFLPGDTVWKEHRRLLKHALSPDTIRLQYSNLLVSKGSKYVKSILHRPEDFILSLKRLIGETISELTYGSLEDENGVDYVTKHDEFAEYAKLAAAGYVVDLFPARASVVLPFIPSWFPGAKFKRDAKEWREHLTSLRNMMHNGIQSRMSTGQGSRCYITNLLADLQRLQDETGADVRDDAQAVHDSGFSFYQGDPSHYATVSVKTFLLAMLLHPGVQARAREEIDRVISEGQSPEFSDQDKMPYIRAVVLETLRWNPPAPLGSFGLFCQHFELNITDCFSRGAACIKGRRRIRWLFYSQRNNANP</sequence>
<dbReference type="OrthoDB" id="2789670at2759"/>
<keyword evidence="5" id="KW-0479">Metal-binding</keyword>
<gene>
    <name evidence="9" type="ORF">M407DRAFT_70208</name>
</gene>
<dbReference type="EMBL" id="KN822980">
    <property type="protein sequence ID" value="KIO29656.1"/>
    <property type="molecule type" value="Genomic_DNA"/>
</dbReference>
<evidence type="ECO:0000256" key="1">
    <source>
        <dbReference type="ARBA" id="ARBA00001971"/>
    </source>
</evidence>
<keyword evidence="10" id="KW-1185">Reference proteome</keyword>
<name>A0A0C3QNJ9_9AGAM</name>
<dbReference type="InterPro" id="IPR002401">
    <property type="entry name" value="Cyt_P450_E_grp-I"/>
</dbReference>
<dbReference type="HOGENOM" id="CLU_001570_2_2_1"/>
<dbReference type="Proteomes" id="UP000054248">
    <property type="component" value="Unassembled WGS sequence"/>
</dbReference>
<proteinExistence type="inferred from homology"/>
<evidence type="ECO:0008006" key="11">
    <source>
        <dbReference type="Google" id="ProtNLM"/>
    </source>
</evidence>
<evidence type="ECO:0000256" key="5">
    <source>
        <dbReference type="ARBA" id="ARBA00022723"/>
    </source>
</evidence>
<keyword evidence="4" id="KW-0349">Heme</keyword>
<dbReference type="InterPro" id="IPR050364">
    <property type="entry name" value="Cytochrome_P450_fung"/>
</dbReference>
<dbReference type="STRING" id="1051891.A0A0C3QNJ9"/>
<evidence type="ECO:0000256" key="7">
    <source>
        <dbReference type="ARBA" id="ARBA00023004"/>
    </source>
</evidence>
<reference evidence="9 10" key="1">
    <citation type="submission" date="2014-04" db="EMBL/GenBank/DDBJ databases">
        <authorList>
            <consortium name="DOE Joint Genome Institute"/>
            <person name="Kuo A."/>
            <person name="Girlanda M."/>
            <person name="Perotto S."/>
            <person name="Kohler A."/>
            <person name="Nagy L.G."/>
            <person name="Floudas D."/>
            <person name="Copeland A."/>
            <person name="Barry K.W."/>
            <person name="Cichocki N."/>
            <person name="Veneault-Fourrey C."/>
            <person name="LaButti K."/>
            <person name="Lindquist E.A."/>
            <person name="Lipzen A."/>
            <person name="Lundell T."/>
            <person name="Morin E."/>
            <person name="Murat C."/>
            <person name="Sun H."/>
            <person name="Tunlid A."/>
            <person name="Henrissat B."/>
            <person name="Grigoriev I.V."/>
            <person name="Hibbett D.S."/>
            <person name="Martin F."/>
            <person name="Nordberg H.P."/>
            <person name="Cantor M.N."/>
            <person name="Hua S.X."/>
        </authorList>
    </citation>
    <scope>NUCLEOTIDE SEQUENCE [LARGE SCALE GENOMIC DNA]</scope>
    <source>
        <strain evidence="9 10">MUT 4182</strain>
    </source>
</reference>
<keyword evidence="8" id="KW-0503">Monooxygenase</keyword>
<dbReference type="Gene3D" id="1.10.630.10">
    <property type="entry name" value="Cytochrome P450"/>
    <property type="match status" value="1"/>
</dbReference>
<dbReference type="GO" id="GO:0016705">
    <property type="term" value="F:oxidoreductase activity, acting on paired donors, with incorporation or reduction of molecular oxygen"/>
    <property type="evidence" value="ECO:0007669"/>
    <property type="project" value="InterPro"/>
</dbReference>
<dbReference type="SUPFAM" id="SSF48264">
    <property type="entry name" value="Cytochrome P450"/>
    <property type="match status" value="1"/>
</dbReference>
<dbReference type="GO" id="GO:0020037">
    <property type="term" value="F:heme binding"/>
    <property type="evidence" value="ECO:0007669"/>
    <property type="project" value="InterPro"/>
</dbReference>
<organism evidence="9 10">
    <name type="scientific">Tulasnella calospora MUT 4182</name>
    <dbReference type="NCBI Taxonomy" id="1051891"/>
    <lineage>
        <taxon>Eukaryota</taxon>
        <taxon>Fungi</taxon>
        <taxon>Dikarya</taxon>
        <taxon>Basidiomycota</taxon>
        <taxon>Agaricomycotina</taxon>
        <taxon>Agaricomycetes</taxon>
        <taxon>Cantharellales</taxon>
        <taxon>Tulasnellaceae</taxon>
        <taxon>Tulasnella</taxon>
    </lineage>
</organism>